<keyword evidence="3" id="KW-1185">Reference proteome</keyword>
<evidence type="ECO:0000313" key="3">
    <source>
        <dbReference type="Proteomes" id="UP001595075"/>
    </source>
</evidence>
<feature type="region of interest" description="Disordered" evidence="1">
    <location>
        <begin position="1"/>
        <end position="33"/>
    </location>
</feature>
<dbReference type="EMBL" id="JAZHXI010000010">
    <property type="protein sequence ID" value="KAL2067246.1"/>
    <property type="molecule type" value="Genomic_DNA"/>
</dbReference>
<evidence type="ECO:0000313" key="2">
    <source>
        <dbReference type="EMBL" id="KAL2067246.1"/>
    </source>
</evidence>
<comment type="caution">
    <text evidence="2">The sequence shown here is derived from an EMBL/GenBank/DDBJ whole genome shotgun (WGS) entry which is preliminary data.</text>
</comment>
<evidence type="ECO:0000256" key="1">
    <source>
        <dbReference type="SAM" id="MobiDB-lite"/>
    </source>
</evidence>
<proteinExistence type="predicted"/>
<dbReference type="Proteomes" id="UP001595075">
    <property type="component" value="Unassembled WGS sequence"/>
</dbReference>
<accession>A0ABR4CD99</accession>
<organism evidence="2 3">
    <name type="scientific">Oculimacula yallundae</name>
    <dbReference type="NCBI Taxonomy" id="86028"/>
    <lineage>
        <taxon>Eukaryota</taxon>
        <taxon>Fungi</taxon>
        <taxon>Dikarya</taxon>
        <taxon>Ascomycota</taxon>
        <taxon>Pezizomycotina</taxon>
        <taxon>Leotiomycetes</taxon>
        <taxon>Helotiales</taxon>
        <taxon>Ploettnerulaceae</taxon>
        <taxon>Oculimacula</taxon>
    </lineage>
</organism>
<sequence length="160" mass="17888">MVHANCSRRCGGGKGRNGRCLQPQQRVERESSRAIGADWEREAQCWRKARTWEEETVACSDWRTGDKRSGGEGRGEKGEWRAVNIFPRSCCELEMENGRDETSELRWKSRALRDAVERSTVQGSPGQGSLTVLRDAESGHCRVASPACLAYNLAYSSSSF</sequence>
<gene>
    <name evidence="2" type="ORF">VTL71DRAFT_1670</name>
</gene>
<reference evidence="2 3" key="1">
    <citation type="journal article" date="2024" name="Commun. Biol.">
        <title>Comparative genomic analysis of thermophilic fungi reveals convergent evolutionary adaptations and gene losses.</title>
        <authorList>
            <person name="Steindorff A.S."/>
            <person name="Aguilar-Pontes M.V."/>
            <person name="Robinson A.J."/>
            <person name="Andreopoulos B."/>
            <person name="LaButti K."/>
            <person name="Kuo A."/>
            <person name="Mondo S."/>
            <person name="Riley R."/>
            <person name="Otillar R."/>
            <person name="Haridas S."/>
            <person name="Lipzen A."/>
            <person name="Grimwood J."/>
            <person name="Schmutz J."/>
            <person name="Clum A."/>
            <person name="Reid I.D."/>
            <person name="Moisan M.C."/>
            <person name="Butler G."/>
            <person name="Nguyen T.T.M."/>
            <person name="Dewar K."/>
            <person name="Conant G."/>
            <person name="Drula E."/>
            <person name="Henrissat B."/>
            <person name="Hansel C."/>
            <person name="Singer S."/>
            <person name="Hutchinson M.I."/>
            <person name="de Vries R.P."/>
            <person name="Natvig D.O."/>
            <person name="Powell A.J."/>
            <person name="Tsang A."/>
            <person name="Grigoriev I.V."/>
        </authorList>
    </citation>
    <scope>NUCLEOTIDE SEQUENCE [LARGE SCALE GENOMIC DNA]</scope>
    <source>
        <strain evidence="2 3">CBS 494.80</strain>
    </source>
</reference>
<name>A0ABR4CD99_9HELO</name>
<protein>
    <submittedName>
        <fullName evidence="2">Uncharacterized protein</fullName>
    </submittedName>
</protein>